<dbReference type="Proteomes" id="UP001365542">
    <property type="component" value="Unassembled WGS sequence"/>
</dbReference>
<comment type="caution">
    <text evidence="2">The sequence shown here is derived from an EMBL/GenBank/DDBJ whole genome shotgun (WGS) entry which is preliminary data.</text>
</comment>
<keyword evidence="3" id="KW-1185">Reference proteome</keyword>
<accession>A0AAV9XA25</accession>
<protein>
    <submittedName>
        <fullName evidence="2">Uncharacterized protein</fullName>
    </submittedName>
</protein>
<feature type="transmembrane region" description="Helical" evidence="1">
    <location>
        <begin position="189"/>
        <end position="214"/>
    </location>
</feature>
<feature type="transmembrane region" description="Helical" evidence="1">
    <location>
        <begin position="234"/>
        <end position="257"/>
    </location>
</feature>
<name>A0AAV9XA25_9PEZI</name>
<feature type="transmembrane region" description="Helical" evidence="1">
    <location>
        <begin position="78"/>
        <end position="100"/>
    </location>
</feature>
<keyword evidence="1" id="KW-0472">Membrane</keyword>
<reference evidence="2 3" key="1">
    <citation type="submission" date="2019-10" db="EMBL/GenBank/DDBJ databases">
        <authorList>
            <person name="Palmer J.M."/>
        </authorList>
    </citation>
    <scope>NUCLEOTIDE SEQUENCE [LARGE SCALE GENOMIC DNA]</scope>
    <source>
        <strain evidence="2 3">TWF694</strain>
    </source>
</reference>
<proteinExistence type="predicted"/>
<dbReference type="EMBL" id="JAVHJO010000007">
    <property type="protein sequence ID" value="KAK6538940.1"/>
    <property type="molecule type" value="Genomic_DNA"/>
</dbReference>
<evidence type="ECO:0000313" key="2">
    <source>
        <dbReference type="EMBL" id="KAK6538940.1"/>
    </source>
</evidence>
<gene>
    <name evidence="2" type="ORF">TWF694_010491</name>
</gene>
<dbReference type="AlphaFoldDB" id="A0AAV9XA25"/>
<evidence type="ECO:0000256" key="1">
    <source>
        <dbReference type="SAM" id="Phobius"/>
    </source>
</evidence>
<organism evidence="2 3">
    <name type="scientific">Orbilia ellipsospora</name>
    <dbReference type="NCBI Taxonomy" id="2528407"/>
    <lineage>
        <taxon>Eukaryota</taxon>
        <taxon>Fungi</taxon>
        <taxon>Dikarya</taxon>
        <taxon>Ascomycota</taxon>
        <taxon>Pezizomycotina</taxon>
        <taxon>Orbiliomycetes</taxon>
        <taxon>Orbiliales</taxon>
        <taxon>Orbiliaceae</taxon>
        <taxon>Orbilia</taxon>
    </lineage>
</organism>
<evidence type="ECO:0000313" key="3">
    <source>
        <dbReference type="Proteomes" id="UP001365542"/>
    </source>
</evidence>
<keyword evidence="1" id="KW-0812">Transmembrane</keyword>
<keyword evidence="1" id="KW-1133">Transmembrane helix</keyword>
<sequence>MDPDRPAIEVKKPLQSQLFRLLVLLVTLPYHRFFLYNNLRPVEIIEKFAPYGTENGSPDREKICELLKNWRARKKGELDFISIAGVAITAIVTATLSWSAVGQSHWVGIACFYSSLIMSIIGMLLSAQQVTLLTLLGEFPDDWRRVKKKFIEGYLSQLLTEEKNHNLSDQIIREIPRSERRYIVHRWRLSWQMIFVWQIPMMAVGYSFLFYIIGLSALVLTPLFRDGWGDNAKIAVFYIVASVISWGVFIYCSLFGYRNVHLDQENPLAIDEDDEDGYMETEFTPGRITSDGTIVQGTLQGLQGSMAMHDTNLHYMQKRAGAG</sequence>